<dbReference type="FunFam" id="3.30.930.10:FF:000002">
    <property type="entry name" value="Threonine--tRNA ligase"/>
    <property type="match status" value="1"/>
</dbReference>
<dbReference type="InterPro" id="IPR045864">
    <property type="entry name" value="aa-tRNA-synth_II/BPL/LPL"/>
</dbReference>
<keyword evidence="5 13" id="KW-0479">Metal-binding</keyword>
<evidence type="ECO:0000256" key="10">
    <source>
        <dbReference type="ARBA" id="ARBA00022917"/>
    </source>
</evidence>
<dbReference type="InterPro" id="IPR033728">
    <property type="entry name" value="ThrRS_core"/>
</dbReference>
<evidence type="ECO:0000256" key="6">
    <source>
        <dbReference type="ARBA" id="ARBA00022741"/>
    </source>
</evidence>
<keyword evidence="10 13" id="KW-0648">Protein biosynthesis</keyword>
<keyword evidence="4 13" id="KW-0436">Ligase</keyword>
<evidence type="ECO:0000259" key="15">
    <source>
        <dbReference type="PROSITE" id="PS51880"/>
    </source>
</evidence>
<dbReference type="Gene3D" id="3.30.930.10">
    <property type="entry name" value="Bira Bifunctional Protein, Domain 2"/>
    <property type="match status" value="1"/>
</dbReference>
<accession>A0A1X7HB14</accession>
<dbReference type="GO" id="GO:0006435">
    <property type="term" value="P:threonyl-tRNA aminoacylation"/>
    <property type="evidence" value="ECO:0007669"/>
    <property type="project" value="UniProtKB-UniRule"/>
</dbReference>
<dbReference type="SUPFAM" id="SSF55681">
    <property type="entry name" value="Class II aaRS and biotin synthetases"/>
    <property type="match status" value="1"/>
</dbReference>
<dbReference type="SUPFAM" id="SSF55186">
    <property type="entry name" value="ThrRS/AlaRS common domain"/>
    <property type="match status" value="1"/>
</dbReference>
<dbReference type="Gene3D" id="3.30.980.10">
    <property type="entry name" value="Threonyl-trna Synthetase, Chain A, domain 2"/>
    <property type="match status" value="1"/>
</dbReference>
<evidence type="ECO:0000256" key="3">
    <source>
        <dbReference type="ARBA" id="ARBA00022555"/>
    </source>
</evidence>
<dbReference type="InterPro" id="IPR018163">
    <property type="entry name" value="Thr/Ala-tRNA-synth_IIc_edit"/>
</dbReference>
<comment type="catalytic activity">
    <reaction evidence="12 13">
        <text>tRNA(Thr) + L-threonine + ATP = L-threonyl-tRNA(Thr) + AMP + diphosphate + H(+)</text>
        <dbReference type="Rhea" id="RHEA:24624"/>
        <dbReference type="Rhea" id="RHEA-COMP:9670"/>
        <dbReference type="Rhea" id="RHEA-COMP:9704"/>
        <dbReference type="ChEBI" id="CHEBI:15378"/>
        <dbReference type="ChEBI" id="CHEBI:30616"/>
        <dbReference type="ChEBI" id="CHEBI:33019"/>
        <dbReference type="ChEBI" id="CHEBI:57926"/>
        <dbReference type="ChEBI" id="CHEBI:78442"/>
        <dbReference type="ChEBI" id="CHEBI:78534"/>
        <dbReference type="ChEBI" id="CHEBI:456215"/>
        <dbReference type="EC" id="6.1.1.3"/>
    </reaction>
</comment>
<dbReference type="Gene3D" id="3.40.50.800">
    <property type="entry name" value="Anticodon-binding domain"/>
    <property type="match status" value="1"/>
</dbReference>
<reference evidence="16 17" key="1">
    <citation type="submission" date="2017-04" db="EMBL/GenBank/DDBJ databases">
        <authorList>
            <person name="Afonso C.L."/>
            <person name="Miller P.J."/>
            <person name="Scott M.A."/>
            <person name="Spackman E."/>
            <person name="Goraichik I."/>
            <person name="Dimitrov K.M."/>
            <person name="Suarez D.L."/>
            <person name="Swayne D.E."/>
        </authorList>
    </citation>
    <scope>NUCLEOTIDE SEQUENCE [LARGE SCALE GENOMIC DNA]</scope>
    <source>
        <strain evidence="16 17">A2P</strain>
    </source>
</reference>
<dbReference type="PANTHER" id="PTHR11451">
    <property type="entry name" value="THREONINE-TRNA LIGASE"/>
    <property type="match status" value="1"/>
</dbReference>
<keyword evidence="2 13" id="KW-0963">Cytoplasm</keyword>
<dbReference type="Gene3D" id="3.30.54.20">
    <property type="match status" value="1"/>
</dbReference>
<evidence type="ECO:0000259" key="14">
    <source>
        <dbReference type="PROSITE" id="PS50862"/>
    </source>
</evidence>
<feature type="binding site" evidence="13">
    <location>
        <position position="394"/>
    </location>
    <ligand>
        <name>Zn(2+)</name>
        <dbReference type="ChEBI" id="CHEBI:29105"/>
        <note>catalytic</note>
    </ligand>
</feature>
<feature type="domain" description="TGS" evidence="15">
    <location>
        <begin position="1"/>
        <end position="68"/>
    </location>
</feature>
<dbReference type="SMART" id="SM00863">
    <property type="entry name" value="tRNA_SAD"/>
    <property type="match status" value="1"/>
</dbReference>
<evidence type="ECO:0000256" key="12">
    <source>
        <dbReference type="ARBA" id="ARBA00049515"/>
    </source>
</evidence>
<evidence type="ECO:0000256" key="5">
    <source>
        <dbReference type="ARBA" id="ARBA00022723"/>
    </source>
</evidence>
<proteinExistence type="inferred from homology"/>
<keyword evidence="9 13" id="KW-0694">RNA-binding</keyword>
<evidence type="ECO:0000313" key="16">
    <source>
        <dbReference type="EMBL" id="SMF83078.1"/>
    </source>
</evidence>
<comment type="similarity">
    <text evidence="1 13">Belongs to the class-II aminoacyl-tRNA synthetase family.</text>
</comment>
<dbReference type="NCBIfam" id="TIGR00418">
    <property type="entry name" value="thrS"/>
    <property type="match status" value="1"/>
</dbReference>
<feature type="domain" description="Aminoacyl-transfer RNA synthetases class-II family profile" evidence="14">
    <location>
        <begin position="250"/>
        <end position="543"/>
    </location>
</feature>
<dbReference type="InterPro" id="IPR002314">
    <property type="entry name" value="aa-tRNA-synt_IIb"/>
</dbReference>
<evidence type="ECO:0000256" key="2">
    <source>
        <dbReference type="ARBA" id="ARBA00022490"/>
    </source>
</evidence>
<keyword evidence="6 13" id="KW-0547">Nucleotide-binding</keyword>
<dbReference type="GO" id="GO:0000049">
    <property type="term" value="F:tRNA binding"/>
    <property type="evidence" value="ECO:0007669"/>
    <property type="project" value="UniProtKB-KW"/>
</dbReference>
<dbReference type="FunFam" id="3.30.980.10:FF:000005">
    <property type="entry name" value="Threonyl-tRNA synthetase, mitochondrial"/>
    <property type="match status" value="1"/>
</dbReference>
<dbReference type="CDD" id="cd00771">
    <property type="entry name" value="ThrRS_core"/>
    <property type="match status" value="1"/>
</dbReference>
<dbReference type="RefSeq" id="WP_085090216.1">
    <property type="nucleotide sequence ID" value="NZ_FXAK01000007.1"/>
</dbReference>
<dbReference type="OrthoDB" id="9802304at2"/>
<comment type="subunit">
    <text evidence="13">Homodimer.</text>
</comment>
<dbReference type="InterPro" id="IPR004154">
    <property type="entry name" value="Anticodon-bd"/>
</dbReference>
<protein>
    <recommendedName>
        <fullName evidence="13">Threonine--tRNA ligase</fullName>
        <ecNumber evidence="13">6.1.1.3</ecNumber>
    </recommendedName>
    <alternativeName>
        <fullName evidence="13">Threonyl-tRNA synthetase</fullName>
        <shortName evidence="13">ThrRS</shortName>
    </alternativeName>
</protein>
<dbReference type="CDD" id="cd01667">
    <property type="entry name" value="TGS_ThrRS"/>
    <property type="match status" value="1"/>
</dbReference>
<evidence type="ECO:0000256" key="7">
    <source>
        <dbReference type="ARBA" id="ARBA00022833"/>
    </source>
</evidence>
<dbReference type="GO" id="GO:0046872">
    <property type="term" value="F:metal ion binding"/>
    <property type="evidence" value="ECO:0007669"/>
    <property type="project" value="UniProtKB-KW"/>
</dbReference>
<comment type="cofactor">
    <cofactor evidence="13">
        <name>Zn(2+)</name>
        <dbReference type="ChEBI" id="CHEBI:29105"/>
    </cofactor>
    <text evidence="13">Binds 1 zinc ion per subunit.</text>
</comment>
<dbReference type="Pfam" id="PF02824">
    <property type="entry name" value="TGS"/>
    <property type="match status" value="1"/>
</dbReference>
<dbReference type="HAMAP" id="MF_00184">
    <property type="entry name" value="Thr_tRNA_synth"/>
    <property type="match status" value="1"/>
</dbReference>
<dbReference type="GO" id="GO:0005524">
    <property type="term" value="F:ATP binding"/>
    <property type="evidence" value="ECO:0007669"/>
    <property type="project" value="UniProtKB-UniRule"/>
</dbReference>
<dbReference type="SUPFAM" id="SSF81271">
    <property type="entry name" value="TGS-like"/>
    <property type="match status" value="1"/>
</dbReference>
<dbReference type="InterPro" id="IPR012675">
    <property type="entry name" value="Beta-grasp_dom_sf"/>
</dbReference>
<dbReference type="InterPro" id="IPR036621">
    <property type="entry name" value="Anticodon-bd_dom_sf"/>
</dbReference>
<dbReference type="InterPro" id="IPR002320">
    <property type="entry name" value="Thr-tRNA-ligase_IIa"/>
</dbReference>
<dbReference type="EMBL" id="FXAK01000007">
    <property type="protein sequence ID" value="SMF83078.1"/>
    <property type="molecule type" value="Genomic_DNA"/>
</dbReference>
<dbReference type="SUPFAM" id="SSF52954">
    <property type="entry name" value="Class II aaRS ABD-related"/>
    <property type="match status" value="1"/>
</dbReference>
<dbReference type="GO" id="GO:0004829">
    <property type="term" value="F:threonine-tRNA ligase activity"/>
    <property type="evidence" value="ECO:0007669"/>
    <property type="project" value="UniProtKB-UniRule"/>
</dbReference>
<dbReference type="FunFam" id="3.10.20.30:FF:000005">
    <property type="entry name" value="Threonine--tRNA ligase"/>
    <property type="match status" value="1"/>
</dbReference>
<dbReference type="InterPro" id="IPR006195">
    <property type="entry name" value="aa-tRNA-synth_II"/>
</dbReference>
<gene>
    <name evidence="13" type="primary">thrS</name>
    <name evidence="16" type="ORF">SAMN02982917_5466</name>
</gene>
<evidence type="ECO:0000256" key="4">
    <source>
        <dbReference type="ARBA" id="ARBA00022598"/>
    </source>
</evidence>
<feature type="binding site" evidence="13">
    <location>
        <position position="343"/>
    </location>
    <ligand>
        <name>Zn(2+)</name>
        <dbReference type="ChEBI" id="CHEBI:29105"/>
        <note>catalytic</note>
    </ligand>
</feature>
<dbReference type="Pfam" id="PF03129">
    <property type="entry name" value="HGTP_anticodon"/>
    <property type="match status" value="1"/>
</dbReference>
<comment type="caution">
    <text evidence="13">Lacks conserved residue(s) required for the propagation of feature annotation.</text>
</comment>
<sequence length="654" mass="73179">MVTSVTSNIAITLPDGSVREFDRPVTGLEIAQSIGSRLAKDALAVKIDGTVKDLTTTVTTNAKIEIVTRNHADALEVIRHDAAHVLADAVQKLYPGTQVTIGPSIATGFYYDFARDEPFTPEDLEKIEAKMREIVGADIPIVREVWDRDEAVAYFKKLGEHYKAELIAAIPQGEPVSIYRQGDWLDLCRGPHAMTTGKVGQGFKLMKVAGAYWRGDSRNPMLQRIYGTAWRDEKELKAYLHQLEEAEKRDHRKLGKELDLFHVQEEAVGSVFWHPKGWTLYQTLETYIRTKLKAAGYVEVKTPQLIDSSLFKASGHWDMYGDNMFKVEADGGEKLLGIKPMNCPGHVQIFRHGLRSYRDLPIRMAEFGACHRNEPSGALHGIMRVRAFTQDDAHIFCTEDQVQSEAAEYFKLQLGVYKDLGFDTISVKLALRPDVRTGADELWDRAEGALAQALRDAGLEYEELPGEGAFYGPKVEFHLTDAIGRTWQCGTLQYDPNLPERLDASYIGEDGARHRPIMLHRAILGSMERFIGMLIEHYAGKFPLWLSPVQVTVATITSEADGYAEEVAKLLKRKGLRVELDTRNEKINLKVREHSLQKVPLMLVVGKREADERTVALRVLGGKDQEILALDAAVNKLVEEARSPAGDAVTDSPF</sequence>
<dbReference type="Pfam" id="PF07973">
    <property type="entry name" value="tRNA_SAD"/>
    <property type="match status" value="1"/>
</dbReference>
<dbReference type="CDD" id="cd00860">
    <property type="entry name" value="ThrRS_anticodon"/>
    <property type="match status" value="1"/>
</dbReference>
<dbReference type="GO" id="GO:0005737">
    <property type="term" value="C:cytoplasm"/>
    <property type="evidence" value="ECO:0007669"/>
    <property type="project" value="UniProtKB-SubCell"/>
</dbReference>
<evidence type="ECO:0000256" key="1">
    <source>
        <dbReference type="ARBA" id="ARBA00008226"/>
    </source>
</evidence>
<comment type="subcellular location">
    <subcellularLocation>
        <location evidence="13">Cytoplasm</location>
    </subcellularLocation>
</comment>
<dbReference type="AlphaFoldDB" id="A0A1X7HB14"/>
<name>A0A1X7HB14_9PROT</name>
<dbReference type="PRINTS" id="PR01047">
    <property type="entry name" value="TRNASYNTHTHR"/>
</dbReference>
<dbReference type="InterPro" id="IPR012947">
    <property type="entry name" value="tRNA_SAD"/>
</dbReference>
<dbReference type="Proteomes" id="UP000192936">
    <property type="component" value="Unassembled WGS sequence"/>
</dbReference>
<dbReference type="Gene3D" id="3.10.20.30">
    <property type="match status" value="1"/>
</dbReference>
<organism evidence="16 17">
    <name type="scientific">Azospirillum oryzae</name>
    <dbReference type="NCBI Taxonomy" id="286727"/>
    <lineage>
        <taxon>Bacteria</taxon>
        <taxon>Pseudomonadati</taxon>
        <taxon>Pseudomonadota</taxon>
        <taxon>Alphaproteobacteria</taxon>
        <taxon>Rhodospirillales</taxon>
        <taxon>Azospirillaceae</taxon>
        <taxon>Azospirillum</taxon>
    </lineage>
</organism>
<dbReference type="InterPro" id="IPR047246">
    <property type="entry name" value="ThrRS_anticodon"/>
</dbReference>
<dbReference type="FunFam" id="3.40.50.800:FF:000001">
    <property type="entry name" value="Threonine--tRNA ligase"/>
    <property type="match status" value="1"/>
</dbReference>
<dbReference type="PROSITE" id="PS51880">
    <property type="entry name" value="TGS"/>
    <property type="match status" value="1"/>
</dbReference>
<evidence type="ECO:0000256" key="9">
    <source>
        <dbReference type="ARBA" id="ARBA00022884"/>
    </source>
</evidence>
<dbReference type="PROSITE" id="PS50862">
    <property type="entry name" value="AA_TRNA_LIGASE_II"/>
    <property type="match status" value="1"/>
</dbReference>
<evidence type="ECO:0000313" key="17">
    <source>
        <dbReference type="Proteomes" id="UP000192936"/>
    </source>
</evidence>
<evidence type="ECO:0000256" key="13">
    <source>
        <dbReference type="HAMAP-Rule" id="MF_00184"/>
    </source>
</evidence>
<dbReference type="PANTHER" id="PTHR11451:SF44">
    <property type="entry name" value="THREONINE--TRNA LIGASE, CHLOROPLASTIC_MITOCHONDRIAL 2"/>
    <property type="match status" value="1"/>
</dbReference>
<feature type="binding site" evidence="13">
    <location>
        <position position="520"/>
    </location>
    <ligand>
        <name>Zn(2+)</name>
        <dbReference type="ChEBI" id="CHEBI:29105"/>
        <note>catalytic</note>
    </ligand>
</feature>
<evidence type="ECO:0000256" key="11">
    <source>
        <dbReference type="ARBA" id="ARBA00023146"/>
    </source>
</evidence>
<keyword evidence="8 13" id="KW-0067">ATP-binding</keyword>
<dbReference type="EC" id="6.1.1.3" evidence="13"/>
<keyword evidence="7 13" id="KW-0862">Zinc</keyword>
<dbReference type="InterPro" id="IPR012676">
    <property type="entry name" value="TGS-like"/>
</dbReference>
<keyword evidence="11 13" id="KW-0030">Aminoacyl-tRNA synthetase</keyword>
<dbReference type="InterPro" id="IPR004095">
    <property type="entry name" value="TGS"/>
</dbReference>
<dbReference type="STRING" id="286727.SAMN02982917_5466"/>
<keyword evidence="3 13" id="KW-0820">tRNA-binding</keyword>
<evidence type="ECO:0000256" key="8">
    <source>
        <dbReference type="ARBA" id="ARBA00022840"/>
    </source>
</evidence>
<dbReference type="Pfam" id="PF00587">
    <property type="entry name" value="tRNA-synt_2b"/>
    <property type="match status" value="1"/>
</dbReference>
<dbReference type="FunFam" id="3.30.54.20:FF:000002">
    <property type="entry name" value="Threonine--tRNA ligase"/>
    <property type="match status" value="1"/>
</dbReference>